<dbReference type="AlphaFoldDB" id="A0ABD0LG40"/>
<evidence type="ECO:0000313" key="2">
    <source>
        <dbReference type="EMBL" id="KAK7498569.1"/>
    </source>
</evidence>
<dbReference type="EMBL" id="JACVVK020000050">
    <property type="protein sequence ID" value="KAK7498569.1"/>
    <property type="molecule type" value="Genomic_DNA"/>
</dbReference>
<evidence type="ECO:0000256" key="1">
    <source>
        <dbReference type="SAM" id="SignalP"/>
    </source>
</evidence>
<sequence length="138" mass="15795">TTFARSPGTRSWRWLSSHLVSLVASCRQWCHHSCTGIDSWRQWTGTFSMSQINGAALAETSLPPKNKAMKRRWNQASGDHSSLYESVMLVEHPVIYVMEPRHVKRDARGRRDQLSQNATGACHISREADEQLMRVCRK</sequence>
<keyword evidence="1" id="KW-0732">Signal</keyword>
<proteinExistence type="predicted"/>
<evidence type="ECO:0000313" key="3">
    <source>
        <dbReference type="Proteomes" id="UP001519460"/>
    </source>
</evidence>
<gene>
    <name evidence="2" type="ORF">BaRGS_00010229</name>
</gene>
<reference evidence="2 3" key="1">
    <citation type="journal article" date="2023" name="Sci. Data">
        <title>Genome assembly of the Korean intertidal mud-creeper Batillaria attramentaria.</title>
        <authorList>
            <person name="Patra A.K."/>
            <person name="Ho P.T."/>
            <person name="Jun S."/>
            <person name="Lee S.J."/>
            <person name="Kim Y."/>
            <person name="Won Y.J."/>
        </authorList>
    </citation>
    <scope>NUCLEOTIDE SEQUENCE [LARGE SCALE GENOMIC DNA]</scope>
    <source>
        <strain evidence="2">Wonlab-2016</strain>
    </source>
</reference>
<feature type="non-terminal residue" evidence="2">
    <location>
        <position position="1"/>
    </location>
</feature>
<dbReference type="Proteomes" id="UP001519460">
    <property type="component" value="Unassembled WGS sequence"/>
</dbReference>
<keyword evidence="3" id="KW-1185">Reference proteome</keyword>
<accession>A0ABD0LG40</accession>
<name>A0ABD0LG40_9CAEN</name>
<feature type="signal peptide" evidence="1">
    <location>
        <begin position="1"/>
        <end position="25"/>
    </location>
</feature>
<protein>
    <submittedName>
        <fullName evidence="2">Uncharacterized protein</fullName>
    </submittedName>
</protein>
<feature type="chain" id="PRO_5044776292" evidence="1">
    <location>
        <begin position="26"/>
        <end position="138"/>
    </location>
</feature>
<comment type="caution">
    <text evidence="2">The sequence shown here is derived from an EMBL/GenBank/DDBJ whole genome shotgun (WGS) entry which is preliminary data.</text>
</comment>
<organism evidence="2 3">
    <name type="scientific">Batillaria attramentaria</name>
    <dbReference type="NCBI Taxonomy" id="370345"/>
    <lineage>
        <taxon>Eukaryota</taxon>
        <taxon>Metazoa</taxon>
        <taxon>Spiralia</taxon>
        <taxon>Lophotrochozoa</taxon>
        <taxon>Mollusca</taxon>
        <taxon>Gastropoda</taxon>
        <taxon>Caenogastropoda</taxon>
        <taxon>Sorbeoconcha</taxon>
        <taxon>Cerithioidea</taxon>
        <taxon>Batillariidae</taxon>
        <taxon>Batillaria</taxon>
    </lineage>
</organism>